<proteinExistence type="predicted"/>
<comment type="caution">
    <text evidence="2">The sequence shown here is derived from an EMBL/GenBank/DDBJ whole genome shotgun (WGS) entry which is preliminary data.</text>
</comment>
<feature type="domain" description="Phage terminase large subunit GpA ATPase" evidence="1">
    <location>
        <begin position="66"/>
        <end position="282"/>
    </location>
</feature>
<sequence>MAKTKQKSNAQDQFFQELDNIIVNPKNGSNESLEEFLLQEVLIKSVNGLLPYSFEGYSFWKDICRESQDHPDITFIKPGQIGYSLWALARIAKKIRKTSLKAGIYFPDDTSMKDFVQDRVDPFLNFQCPILKPDIDAAYVNNTRIKKIGDATLACRGTWTKRGTKTIDLDIVMLDEVDEHDEENIENVGDRLLASQLNWMMRGSQPSFLNMGIHGEFILTDQRFRFLKCPSCGHWTNLLERWLKDPISIFGFADKEALLNPNVKNVFYICENKTCGRKLNNQKGEYVAKTKSDLRGYQCSQLFTPITPYFIYNKLLKAVTSAKRKNLTISIIGWPDSSEEEQPIQLSDIEKYQGDQGLKDDSPYFTYHGADQGDTVHGVFGEPTLDGRIRIIGLYKGHILEEERYKETIQKFNVFQGIVDAMPNRNWALRMALRFQENLKIQYFKKRFQEKEEDVLGQDTVDVIHTNRDDSLEDTVDAIKKGLFIFPSPNLLSTSELADYEEFKSHLRMLIREKGEDENGKVIFHFKKKVPNHYGMALNSLRIAYETSGTGSGGSGYGGFA</sequence>
<dbReference type="Pfam" id="PF05876">
    <property type="entry name" value="GpA_ATPase"/>
    <property type="match status" value="1"/>
</dbReference>
<dbReference type="Proteomes" id="UP000006324">
    <property type="component" value="Unassembled WGS sequence"/>
</dbReference>
<dbReference type="GO" id="GO:0016887">
    <property type="term" value="F:ATP hydrolysis activity"/>
    <property type="evidence" value="ECO:0007669"/>
    <property type="project" value="InterPro"/>
</dbReference>
<evidence type="ECO:0000313" key="2">
    <source>
        <dbReference type="EMBL" id="EKO25299.1"/>
    </source>
</evidence>
<dbReference type="InterPro" id="IPR046453">
    <property type="entry name" value="GpA_ATPase"/>
</dbReference>
<evidence type="ECO:0000259" key="1">
    <source>
        <dbReference type="Pfam" id="PF05876"/>
    </source>
</evidence>
<dbReference type="RefSeq" id="WP_002120151.1">
    <property type="nucleotide sequence ID" value="NZ_AHNQ02000025.1"/>
</dbReference>
<protein>
    <submittedName>
        <fullName evidence="2">Phage terminase large subunit GpA-like protein</fullName>
    </submittedName>
</protein>
<reference evidence="2 3" key="1">
    <citation type="submission" date="2012-09" db="EMBL/GenBank/DDBJ databases">
        <authorList>
            <person name="Harkins D.M."/>
            <person name="Durkin A.S."/>
            <person name="Brinkac L.M."/>
            <person name="Selengut J.D."/>
            <person name="Sanka R."/>
            <person name="DePew J."/>
            <person name="Purushe J."/>
            <person name="Chanthongthip A."/>
            <person name="Lattana O."/>
            <person name="Phetsouvanh R."/>
            <person name="Newton P.N."/>
            <person name="Vinetz J.M."/>
            <person name="Sutton G.G."/>
            <person name="Nelson W.C."/>
            <person name="Fouts D.E."/>
        </authorList>
    </citation>
    <scope>NUCLEOTIDE SEQUENCE [LARGE SCALE GENOMIC DNA]</scope>
    <source>
        <strain evidence="2 3">UI 12621</strain>
    </source>
</reference>
<accession>A0A0F6HAJ8</accession>
<name>A0A0F6HAJ8_LEPIR</name>
<dbReference type="EMBL" id="AHNQ02000025">
    <property type="protein sequence ID" value="EKO25299.1"/>
    <property type="molecule type" value="Genomic_DNA"/>
</dbReference>
<evidence type="ECO:0000313" key="3">
    <source>
        <dbReference type="Proteomes" id="UP000006324"/>
    </source>
</evidence>
<dbReference type="AlphaFoldDB" id="A0A0F6HAJ8"/>
<gene>
    <name evidence="2" type="ORF">LEP1GSC104_3527</name>
</gene>
<organism evidence="2 3">
    <name type="scientific">Leptospira interrogans str. UI 12621</name>
    <dbReference type="NCBI Taxonomy" id="1049937"/>
    <lineage>
        <taxon>Bacteria</taxon>
        <taxon>Pseudomonadati</taxon>
        <taxon>Spirochaetota</taxon>
        <taxon>Spirochaetia</taxon>
        <taxon>Leptospirales</taxon>
        <taxon>Leptospiraceae</taxon>
        <taxon>Leptospira</taxon>
    </lineage>
</organism>